<keyword evidence="2" id="KW-1185">Reference proteome</keyword>
<organism evidence="1 2">
    <name type="scientific">Monilinia laxa</name>
    <name type="common">Brown rot fungus</name>
    <name type="synonym">Sclerotinia laxa</name>
    <dbReference type="NCBI Taxonomy" id="61186"/>
    <lineage>
        <taxon>Eukaryota</taxon>
        <taxon>Fungi</taxon>
        <taxon>Dikarya</taxon>
        <taxon>Ascomycota</taxon>
        <taxon>Pezizomycotina</taxon>
        <taxon>Leotiomycetes</taxon>
        <taxon>Helotiales</taxon>
        <taxon>Sclerotiniaceae</taxon>
        <taxon>Monilinia</taxon>
    </lineage>
</organism>
<dbReference type="Proteomes" id="UP000326757">
    <property type="component" value="Unassembled WGS sequence"/>
</dbReference>
<gene>
    <name evidence="1" type="ORF">EYC80_000320</name>
</gene>
<comment type="caution">
    <text evidence="1">The sequence shown here is derived from an EMBL/GenBank/DDBJ whole genome shotgun (WGS) entry which is preliminary data.</text>
</comment>
<evidence type="ECO:0000313" key="2">
    <source>
        <dbReference type="Proteomes" id="UP000326757"/>
    </source>
</evidence>
<dbReference type="EMBL" id="VIGI01000005">
    <property type="protein sequence ID" value="KAB8300088.1"/>
    <property type="molecule type" value="Genomic_DNA"/>
</dbReference>
<accession>A0A5N6KA98</accession>
<sequence>MGIKIVKQPASQPPWYTSTPVVACRDQPVENSGEEAQRPLLLELLKCLRLFKCIEVKDWTTKPSHQNRVGVYLCAAEFINQ</sequence>
<evidence type="ECO:0000313" key="1">
    <source>
        <dbReference type="EMBL" id="KAB8300088.1"/>
    </source>
</evidence>
<reference evidence="1 2" key="1">
    <citation type="submission" date="2019-06" db="EMBL/GenBank/DDBJ databases">
        <title>Genome Sequence of the Brown Rot Fungal Pathogen Monilinia laxa.</title>
        <authorList>
            <person name="De Miccolis Angelini R.M."/>
            <person name="Landi L."/>
            <person name="Abate D."/>
            <person name="Pollastro S."/>
            <person name="Romanazzi G."/>
            <person name="Faretra F."/>
        </authorList>
    </citation>
    <scope>NUCLEOTIDE SEQUENCE [LARGE SCALE GENOMIC DNA]</scope>
    <source>
        <strain evidence="1 2">Mlax316</strain>
    </source>
</reference>
<dbReference type="AlphaFoldDB" id="A0A5N6KA98"/>
<protein>
    <submittedName>
        <fullName evidence="1">Uncharacterized protein</fullName>
    </submittedName>
</protein>
<name>A0A5N6KA98_MONLA</name>
<proteinExistence type="predicted"/>